<evidence type="ECO:0000256" key="3">
    <source>
        <dbReference type="ARBA" id="ARBA00022801"/>
    </source>
</evidence>
<dbReference type="EMBL" id="AZGE01000005">
    <property type="protein sequence ID" value="KRM16148.1"/>
    <property type="molecule type" value="Genomic_DNA"/>
</dbReference>
<dbReference type="Proteomes" id="UP000050973">
    <property type="component" value="Unassembled WGS sequence"/>
</dbReference>
<dbReference type="InterPro" id="IPR000064">
    <property type="entry name" value="NLP_P60_dom"/>
</dbReference>
<keyword evidence="4" id="KW-0788">Thiol protease</keyword>
<dbReference type="PROSITE" id="PS51935">
    <property type="entry name" value="NLPC_P60"/>
    <property type="match status" value="1"/>
</dbReference>
<protein>
    <submittedName>
        <fullName evidence="7">Nlpc p60 family protein</fullName>
    </submittedName>
</protein>
<accession>A0A0R1WIQ0</accession>
<dbReference type="Gene3D" id="3.90.1720.10">
    <property type="entry name" value="endopeptidase domain like (from Nostoc punctiforme)"/>
    <property type="match status" value="1"/>
</dbReference>
<reference evidence="7 8" key="1">
    <citation type="journal article" date="2015" name="Genome Announc.">
        <title>Expanding the biotechnology potential of lactobacilli through comparative genomics of 213 strains and associated genera.</title>
        <authorList>
            <person name="Sun Z."/>
            <person name="Harris H.M."/>
            <person name="McCann A."/>
            <person name="Guo C."/>
            <person name="Argimon S."/>
            <person name="Zhang W."/>
            <person name="Yang X."/>
            <person name="Jeffery I.B."/>
            <person name="Cooney J.C."/>
            <person name="Kagawa T.F."/>
            <person name="Liu W."/>
            <person name="Song Y."/>
            <person name="Salvetti E."/>
            <person name="Wrobel A."/>
            <person name="Rasinkangas P."/>
            <person name="Parkhill J."/>
            <person name="Rea M.C."/>
            <person name="O'Sullivan O."/>
            <person name="Ritari J."/>
            <person name="Douillard F.P."/>
            <person name="Paul Ross R."/>
            <person name="Yang R."/>
            <person name="Briner A.E."/>
            <person name="Felis G.E."/>
            <person name="de Vos W.M."/>
            <person name="Barrangou R."/>
            <person name="Klaenhammer T.R."/>
            <person name="Caufield P.W."/>
            <person name="Cui Y."/>
            <person name="Zhang H."/>
            <person name="O'Toole P.W."/>
        </authorList>
    </citation>
    <scope>NUCLEOTIDE SEQUENCE [LARGE SCALE GENOMIC DNA]</scope>
    <source>
        <strain evidence="7 8">DSM 4864</strain>
    </source>
</reference>
<comment type="similarity">
    <text evidence="1">Belongs to the peptidase C40 family.</text>
</comment>
<organism evidence="7 8">
    <name type="scientific">Limosilactobacillus oris DSM 4864</name>
    <dbReference type="NCBI Taxonomy" id="1423779"/>
    <lineage>
        <taxon>Bacteria</taxon>
        <taxon>Bacillati</taxon>
        <taxon>Bacillota</taxon>
        <taxon>Bacilli</taxon>
        <taxon>Lactobacillales</taxon>
        <taxon>Lactobacillaceae</taxon>
        <taxon>Limosilactobacillus</taxon>
    </lineage>
</organism>
<evidence type="ECO:0000313" key="7">
    <source>
        <dbReference type="EMBL" id="KRM16148.1"/>
    </source>
</evidence>
<evidence type="ECO:0000313" key="8">
    <source>
        <dbReference type="Proteomes" id="UP000050973"/>
    </source>
</evidence>
<feature type="domain" description="NlpC/P60" evidence="6">
    <location>
        <begin position="276"/>
        <end position="405"/>
    </location>
</feature>
<gene>
    <name evidence="7" type="ORF">FC49_GL001564</name>
</gene>
<dbReference type="Pfam" id="PF06605">
    <property type="entry name" value="Prophage_tail"/>
    <property type="match status" value="1"/>
</dbReference>
<name>A0A0R1WIQ0_9LACO</name>
<dbReference type="AlphaFoldDB" id="A0A0R1WIQ0"/>
<dbReference type="GO" id="GO:0006508">
    <property type="term" value="P:proteolysis"/>
    <property type="evidence" value="ECO:0007669"/>
    <property type="project" value="UniProtKB-KW"/>
</dbReference>
<evidence type="ECO:0000256" key="4">
    <source>
        <dbReference type="ARBA" id="ARBA00022807"/>
    </source>
</evidence>
<dbReference type="Pfam" id="PF00877">
    <property type="entry name" value="NLPC_P60"/>
    <property type="match status" value="1"/>
</dbReference>
<keyword evidence="2" id="KW-0645">Protease</keyword>
<proteinExistence type="inferred from homology"/>
<evidence type="ECO:0000259" key="6">
    <source>
        <dbReference type="PROSITE" id="PS51935"/>
    </source>
</evidence>
<dbReference type="Gene3D" id="6.20.110.10">
    <property type="match status" value="1"/>
</dbReference>
<dbReference type="PANTHER" id="PTHR47359">
    <property type="entry name" value="PEPTIDOGLYCAN DL-ENDOPEPTIDASE CWLO"/>
    <property type="match status" value="1"/>
</dbReference>
<dbReference type="Pfam" id="PF18994">
    <property type="entry name" value="Prophage_tailD1"/>
    <property type="match status" value="1"/>
</dbReference>
<dbReference type="PATRIC" id="fig|1423779.3.peg.1621"/>
<evidence type="ECO:0000256" key="2">
    <source>
        <dbReference type="ARBA" id="ARBA00022670"/>
    </source>
</evidence>
<dbReference type="Gene3D" id="3.55.50.40">
    <property type="match status" value="1"/>
</dbReference>
<sequence>MSELTTPLVILETKGGNFNPPNNPGKDNMAVLQSVLSDSIYIQWEVNNTYQAQLTAYDDGSEAFNLLEVQNMVKITDQWFMIKQIQPDYSGGITTVDVTLSHISNEISRIRSYNAKDPVDWGDLSPTSEDNHKNGQPDLQVPSDNDDDQTKEVTPQDILDCIFKNNNFGVTYQVIGKFNKINVDDPYASGSGKDYLDRIKEAWPDCVIYPDNLNIRVYSHDEFYKNYGNRIDYLHDTAEITLSYDSTDMSNSARLVGASYSQETTVDTGLPNGNAGKGAQAVINDAKKYLGVPYVWGGAGGARGGNPFSGMDCSSYVSQVYKDFGINIPAYVPSMEPYGHRVGTPQTGDMGFYGSPGASYHICLALDSTTMIYEPAPGQACKTQSIASYPPQWWERNDQMAAIVGASGGDDGDADNTTTDSKEMYYFAPFMYQNAESVKRWGVFYTDDITSDTIQKKDEMKKYADTQFKLNPDLEIDATLEDNKRPIAGELIRVEVKPKNFVTTVAVVGYQWYPYSKATQSTETLNSNGKNILDYDNAQRSKVAAIQGNVHKLMTNTDTVQSGQETWTESEAEQYAQSECS</sequence>
<comment type="caution">
    <text evidence="7">The sequence shown here is derived from an EMBL/GenBank/DDBJ whole genome shotgun (WGS) entry which is preliminary data.</text>
</comment>
<feature type="region of interest" description="Disordered" evidence="5">
    <location>
        <begin position="118"/>
        <end position="151"/>
    </location>
</feature>
<dbReference type="InterPro" id="IPR010572">
    <property type="entry name" value="Tail_dom"/>
</dbReference>
<dbReference type="PANTHER" id="PTHR47359:SF3">
    <property type="entry name" value="NLP_P60 DOMAIN-CONTAINING PROTEIN-RELATED"/>
    <property type="match status" value="1"/>
</dbReference>
<dbReference type="InterPro" id="IPR038765">
    <property type="entry name" value="Papain-like_cys_pep_sf"/>
</dbReference>
<evidence type="ECO:0000256" key="1">
    <source>
        <dbReference type="ARBA" id="ARBA00007074"/>
    </source>
</evidence>
<dbReference type="GO" id="GO:0008234">
    <property type="term" value="F:cysteine-type peptidase activity"/>
    <property type="evidence" value="ECO:0007669"/>
    <property type="project" value="UniProtKB-KW"/>
</dbReference>
<keyword evidence="3" id="KW-0378">Hydrolase</keyword>
<dbReference type="InterPro" id="IPR044051">
    <property type="entry name" value="Prophage_tail_N"/>
</dbReference>
<dbReference type="InterPro" id="IPR051794">
    <property type="entry name" value="PG_Endopeptidase_C40"/>
</dbReference>
<dbReference type="SUPFAM" id="SSF54001">
    <property type="entry name" value="Cysteine proteinases"/>
    <property type="match status" value="1"/>
</dbReference>
<evidence type="ECO:0000256" key="5">
    <source>
        <dbReference type="SAM" id="MobiDB-lite"/>
    </source>
</evidence>